<dbReference type="Pfam" id="PF05709">
    <property type="entry name" value="Sipho_tail"/>
    <property type="match status" value="1"/>
</dbReference>
<evidence type="ECO:0000313" key="2">
    <source>
        <dbReference type="EMBL" id="QIA90499.1"/>
    </source>
</evidence>
<proteinExistence type="predicted"/>
<evidence type="ECO:0000313" key="3">
    <source>
        <dbReference type="Proteomes" id="UP000463931"/>
    </source>
</evidence>
<protein>
    <submittedName>
        <fullName evidence="2">Phage tail family protein</fullName>
    </submittedName>
</protein>
<dbReference type="AlphaFoldDB" id="A0AAE6WIF7"/>
<reference evidence="2 3" key="1">
    <citation type="journal article" date="2019" name="Nat. Med.">
        <title>Preventing dysbiosis of the neonatal mouse intestinal microbiome protects against late-onset sepsis.</title>
        <authorList>
            <person name="Singer J.R."/>
            <person name="Blosser E.G."/>
            <person name="Zindl C.L."/>
            <person name="Silberger D.J."/>
            <person name="Conlan S."/>
            <person name="Laufer V.A."/>
            <person name="DiToro D."/>
            <person name="Deming C."/>
            <person name="Kumar R."/>
            <person name="Morrow C.D."/>
            <person name="Segre J.A."/>
            <person name="Gray M.J."/>
            <person name="Randolph D.A."/>
            <person name="Weaver C.T."/>
        </authorList>
    </citation>
    <scope>NUCLEOTIDE SEQUENCE [LARGE SCALE GENOMIC DNA]</scope>
    <source>
        <strain evidence="2 3">V10</strain>
    </source>
</reference>
<sequence length="302" mass="34740">MSKLSTIQCLGGKSLKIYGNHFRYPKLWIKRGNEDEIEIESITPNLKYLGDDEDPIVTNTYLTNLGGDGSYPTESTIDKNVINARFYFKFGDWWDYKLAKHDIYRYFSSKEIFRIRTDGEPGVVKYVKAGNFTIAPIEQFARTSVFTIPFENPSGYKYSLTTSDQLMNYDQEAWMLYGGNIPNGENLDYHFINKQSFRVFNASDITIDPYFQRHELNIIMEHFGDGFKLINNTTKTSWSYKGQMNNTDKVILQGINTFKNGILDNNNTDFGYITLATGWNEFSVVGAGDLDITFSFPFIYLG</sequence>
<dbReference type="Proteomes" id="UP000463931">
    <property type="component" value="Chromosome"/>
</dbReference>
<evidence type="ECO:0000259" key="1">
    <source>
        <dbReference type="Pfam" id="PF05709"/>
    </source>
</evidence>
<dbReference type="InterPro" id="IPR008841">
    <property type="entry name" value="Siphovirus-type_tail_N"/>
</dbReference>
<accession>A0AAE6WIF7</accession>
<organism evidence="2 3">
    <name type="scientific">Ligilactobacillus murinus</name>
    <dbReference type="NCBI Taxonomy" id="1622"/>
    <lineage>
        <taxon>Bacteria</taxon>
        <taxon>Bacillati</taxon>
        <taxon>Bacillota</taxon>
        <taxon>Bacilli</taxon>
        <taxon>Lactobacillales</taxon>
        <taxon>Lactobacillaceae</taxon>
        <taxon>Ligilactobacillus</taxon>
    </lineage>
</organism>
<feature type="domain" description="Siphovirus-type tail component RIFT-related" evidence="1">
    <location>
        <begin position="37"/>
        <end position="151"/>
    </location>
</feature>
<dbReference type="EMBL" id="CP040852">
    <property type="protein sequence ID" value="QIA90499.1"/>
    <property type="molecule type" value="Genomic_DNA"/>
</dbReference>
<gene>
    <name evidence="2" type="ORF">FEE40_10220</name>
</gene>
<name>A0AAE6WIF7_9LACO</name>